<evidence type="ECO:0000256" key="1">
    <source>
        <dbReference type="SAM" id="MobiDB-lite"/>
    </source>
</evidence>
<reference evidence="2" key="2">
    <citation type="submission" date="2021-01" db="EMBL/GenBank/DDBJ databases">
        <authorList>
            <person name="Schikora-Tamarit M.A."/>
        </authorList>
    </citation>
    <scope>NUCLEOTIDE SEQUENCE</scope>
    <source>
        <strain evidence="2">CBS2887</strain>
    </source>
</reference>
<proteinExistence type="predicted"/>
<reference evidence="2" key="1">
    <citation type="journal article" date="2021" name="Open Biol.">
        <title>Shared evolutionary footprints suggest mitochondrial oxidative damage underlies multiple complex I losses in fungi.</title>
        <authorList>
            <person name="Schikora-Tamarit M.A."/>
            <person name="Marcet-Houben M."/>
            <person name="Nosek J."/>
            <person name="Gabaldon T."/>
        </authorList>
    </citation>
    <scope>NUCLEOTIDE SEQUENCE</scope>
    <source>
        <strain evidence="2">CBS2887</strain>
    </source>
</reference>
<keyword evidence="3" id="KW-1185">Reference proteome</keyword>
<feature type="compositionally biased region" description="Polar residues" evidence="1">
    <location>
        <begin position="1"/>
        <end position="22"/>
    </location>
</feature>
<feature type="region of interest" description="Disordered" evidence="1">
    <location>
        <begin position="1"/>
        <end position="45"/>
    </location>
</feature>
<accession>A0A9P8TLN9</accession>
<evidence type="ECO:0000313" key="2">
    <source>
        <dbReference type="EMBL" id="KAH3683431.1"/>
    </source>
</evidence>
<gene>
    <name evidence="2" type="ORF">WICPIJ_005588</name>
</gene>
<dbReference type="EMBL" id="JAEUBG010003130">
    <property type="protein sequence ID" value="KAH3683431.1"/>
    <property type="molecule type" value="Genomic_DNA"/>
</dbReference>
<evidence type="ECO:0000313" key="3">
    <source>
        <dbReference type="Proteomes" id="UP000774326"/>
    </source>
</evidence>
<dbReference type="Proteomes" id="UP000774326">
    <property type="component" value="Unassembled WGS sequence"/>
</dbReference>
<feature type="compositionally biased region" description="Low complexity" evidence="1">
    <location>
        <begin position="28"/>
        <end position="45"/>
    </location>
</feature>
<name>A0A9P8TLN9_WICPI</name>
<protein>
    <submittedName>
        <fullName evidence="2">Uncharacterized protein</fullName>
    </submittedName>
</protein>
<comment type="caution">
    <text evidence="2">The sequence shown here is derived from an EMBL/GenBank/DDBJ whole genome shotgun (WGS) entry which is preliminary data.</text>
</comment>
<sequence>MAKQWNSPEAMNLTSTKPNSRGSKVRVDSASFKSPSSSSDSSASMSLSFSETLEVSLPKTKESLLPQDHTLLSASRAKVCIPPTAKSTIPFSFKNGFKRGLLTSLVLASGPNPNSHIEPVPHTKTSNLVDLACGI</sequence>
<dbReference type="AlphaFoldDB" id="A0A9P8TLN9"/>
<organism evidence="2 3">
    <name type="scientific">Wickerhamomyces pijperi</name>
    <name type="common">Yeast</name>
    <name type="synonym">Pichia pijperi</name>
    <dbReference type="NCBI Taxonomy" id="599730"/>
    <lineage>
        <taxon>Eukaryota</taxon>
        <taxon>Fungi</taxon>
        <taxon>Dikarya</taxon>
        <taxon>Ascomycota</taxon>
        <taxon>Saccharomycotina</taxon>
        <taxon>Saccharomycetes</taxon>
        <taxon>Phaffomycetales</taxon>
        <taxon>Wickerhamomycetaceae</taxon>
        <taxon>Wickerhamomyces</taxon>
    </lineage>
</organism>